<evidence type="ECO:0000313" key="2">
    <source>
        <dbReference type="Proteomes" id="UP000253141"/>
    </source>
</evidence>
<dbReference type="InterPro" id="IPR011049">
    <property type="entry name" value="Serralysin-like_metalloprot_C"/>
</dbReference>
<reference evidence="1 2" key="1">
    <citation type="submission" date="2018-07" db="EMBL/GenBank/DDBJ databases">
        <title>Genome analysis of Runella aurantiaca.</title>
        <authorList>
            <person name="Yang X."/>
        </authorList>
    </citation>
    <scope>NUCLEOTIDE SEQUENCE [LARGE SCALE GENOMIC DNA]</scope>
    <source>
        <strain evidence="1 2">YX9</strain>
    </source>
</reference>
<protein>
    <recommendedName>
        <fullName evidence="3">Peptidase S74 domain-containing protein</fullName>
    </recommendedName>
</protein>
<sequence>MALSCGAALAQKADNVGIGTTKPDPSAILDLNSNTKGLLLPRMNQAQRDAIKNPAAGLVIFQTDQVVGTYTFDGTTWQPSNARTSAVSSVGAWDKQGNVIDDTDFIGSTNDKALRFKVNNQFAGKIDLINNLYMGLFSGIASTTGASNVGLGYGALSSNTTGAYNIGIGHYAVASNVSGGNNIGIGTSALFKTTGIWNVGIGSNALASNTTGNYNFGLGGNALSSSVSGGDNVAVGIGALQYLISGSNNMALGTYAGVNATGSSNVFIGYSSGANETGNSKLYIANTATSNPLIKGDFASSWLRVNSKTTGYMVIGDFDTAPSATPGTGGVPLPANVGQVNGYRLVVQDGILCEKLKVALRSTGGDWADYVFEPSYKLMPLEEVEKFTKENRHLPNVPSADEIVKDGLDVSKTSKMFMEKIEELTLHVIELNKRIKELEAKK</sequence>
<dbReference type="Proteomes" id="UP000253141">
    <property type="component" value="Unassembled WGS sequence"/>
</dbReference>
<keyword evidence="2" id="KW-1185">Reference proteome</keyword>
<accession>A0A369IDE7</accession>
<dbReference type="EMBL" id="QPIW01000005">
    <property type="protein sequence ID" value="RDB06285.1"/>
    <property type="molecule type" value="Genomic_DNA"/>
</dbReference>
<proteinExistence type="predicted"/>
<gene>
    <name evidence="1" type="ORF">DVG78_08450</name>
</gene>
<dbReference type="AlphaFoldDB" id="A0A369IDE7"/>
<organism evidence="1 2">
    <name type="scientific">Runella aurantiaca</name>
    <dbReference type="NCBI Taxonomy" id="2282308"/>
    <lineage>
        <taxon>Bacteria</taxon>
        <taxon>Pseudomonadati</taxon>
        <taxon>Bacteroidota</taxon>
        <taxon>Cytophagia</taxon>
        <taxon>Cytophagales</taxon>
        <taxon>Spirosomataceae</taxon>
        <taxon>Runella</taxon>
    </lineage>
</organism>
<name>A0A369IDE7_9BACT</name>
<evidence type="ECO:0000313" key="1">
    <source>
        <dbReference type="EMBL" id="RDB06285.1"/>
    </source>
</evidence>
<comment type="caution">
    <text evidence="1">The sequence shown here is derived from an EMBL/GenBank/DDBJ whole genome shotgun (WGS) entry which is preliminary data.</text>
</comment>
<dbReference type="SUPFAM" id="SSF101967">
    <property type="entry name" value="Adhesin YadA, collagen-binding domain"/>
    <property type="match status" value="1"/>
</dbReference>
<evidence type="ECO:0008006" key="3">
    <source>
        <dbReference type="Google" id="ProtNLM"/>
    </source>
</evidence>